<evidence type="ECO:0000256" key="3">
    <source>
        <dbReference type="SAM" id="MobiDB-lite"/>
    </source>
</evidence>
<evidence type="ECO:0000256" key="4">
    <source>
        <dbReference type="SAM" id="Phobius"/>
    </source>
</evidence>
<gene>
    <name evidence="5" type="ORF">QPX42_03105</name>
</gene>
<dbReference type="Pfam" id="PF04203">
    <property type="entry name" value="Sortase"/>
    <property type="match status" value="1"/>
</dbReference>
<keyword evidence="1" id="KW-0378">Hydrolase</keyword>
<evidence type="ECO:0000313" key="6">
    <source>
        <dbReference type="Proteomes" id="UP001224412"/>
    </source>
</evidence>
<proteinExistence type="predicted"/>
<dbReference type="GO" id="GO:0016787">
    <property type="term" value="F:hydrolase activity"/>
    <property type="evidence" value="ECO:0007669"/>
    <property type="project" value="UniProtKB-KW"/>
</dbReference>
<feature type="transmembrane region" description="Helical" evidence="4">
    <location>
        <begin position="23"/>
        <end position="42"/>
    </location>
</feature>
<dbReference type="InterPro" id="IPR023365">
    <property type="entry name" value="Sortase_dom-sf"/>
</dbReference>
<feature type="region of interest" description="Disordered" evidence="3">
    <location>
        <begin position="312"/>
        <end position="332"/>
    </location>
</feature>
<keyword evidence="4" id="KW-1133">Transmembrane helix</keyword>
<dbReference type="Proteomes" id="UP001224412">
    <property type="component" value="Unassembled WGS sequence"/>
</dbReference>
<dbReference type="AlphaFoldDB" id="A0AAP4BPM4"/>
<feature type="active site" description="Proton donor/acceptor" evidence="2">
    <location>
        <position position="166"/>
    </location>
</feature>
<evidence type="ECO:0000313" key="5">
    <source>
        <dbReference type="EMBL" id="MDK4306542.1"/>
    </source>
</evidence>
<comment type="caution">
    <text evidence="5">The sequence shown here is derived from an EMBL/GenBank/DDBJ whole genome shotgun (WGS) entry which is preliminary data.</text>
</comment>
<evidence type="ECO:0000256" key="1">
    <source>
        <dbReference type="ARBA" id="ARBA00022801"/>
    </source>
</evidence>
<dbReference type="RefSeq" id="WP_239262338.1">
    <property type="nucleotide sequence ID" value="NZ_JAKRDN010000002.1"/>
</dbReference>
<dbReference type="NCBIfam" id="NF033745">
    <property type="entry name" value="class_C_sortase"/>
    <property type="match status" value="1"/>
</dbReference>
<name>A0AAP4BPM4_9CORY</name>
<keyword evidence="4" id="KW-0472">Membrane</keyword>
<evidence type="ECO:0000256" key="2">
    <source>
        <dbReference type="PIRSR" id="PIRSR605754-1"/>
    </source>
</evidence>
<feature type="transmembrane region" description="Helical" evidence="4">
    <location>
        <begin position="264"/>
        <end position="284"/>
    </location>
</feature>
<reference evidence="5" key="1">
    <citation type="submission" date="2023-05" db="EMBL/GenBank/DDBJ databases">
        <title>Metabolic capabilities are highly conserved among human nasal-associated Corynebacterium species in pangenomic analyses.</title>
        <authorList>
            <person name="Tran T.H."/>
            <person name="Roberts A.Q."/>
            <person name="Escapa I.F."/>
            <person name="Gao W."/>
            <person name="Conlan S."/>
            <person name="Kong H."/>
            <person name="Segre J.A."/>
            <person name="Kelly M.S."/>
            <person name="Lemon K.P."/>
        </authorList>
    </citation>
    <scope>NUCLEOTIDE SEQUENCE</scope>
    <source>
        <strain evidence="5">KPL2773</strain>
    </source>
</reference>
<dbReference type="Gene3D" id="2.40.260.10">
    <property type="entry name" value="Sortase"/>
    <property type="match status" value="1"/>
</dbReference>
<dbReference type="InterPro" id="IPR042002">
    <property type="entry name" value="Sortase_C"/>
</dbReference>
<accession>A0AAP4BPM4</accession>
<keyword evidence="4" id="KW-0812">Transmembrane</keyword>
<dbReference type="EMBL" id="JASNVH010000004">
    <property type="protein sequence ID" value="MDK4306542.1"/>
    <property type="molecule type" value="Genomic_DNA"/>
</dbReference>
<dbReference type="SUPFAM" id="SSF63817">
    <property type="entry name" value="Sortase"/>
    <property type="match status" value="1"/>
</dbReference>
<dbReference type="CDD" id="cd05827">
    <property type="entry name" value="Sortase_C"/>
    <property type="match status" value="1"/>
</dbReference>
<organism evidence="5 6">
    <name type="scientific">Corynebacterium pseudodiphtheriticum</name>
    <dbReference type="NCBI Taxonomy" id="37637"/>
    <lineage>
        <taxon>Bacteria</taxon>
        <taxon>Bacillati</taxon>
        <taxon>Actinomycetota</taxon>
        <taxon>Actinomycetes</taxon>
        <taxon>Mycobacteriales</taxon>
        <taxon>Corynebacteriaceae</taxon>
        <taxon>Corynebacterium</taxon>
    </lineage>
</organism>
<sequence length="332" mass="36979">MTLATREPATPDQLQQTSVFRRVVVPAIIILVGISVLLYPVVSTQWNNYIQRQVVEDYRSQLQDVPEEQLNAAIEAAHEYNETSIGGPILDPWLARVSEDNQDYQRYMDQLSGLPAMSQVSIPSIESSLPVYHGTTEEVLQKGLGHLYGTSLPVGGEGTHSVITGHTGLTTSTMWDNLIDMKEGDAVYVNTFGEKMKYQVTSTEVVLPHETESLAQQLDKDLITLITCTPYGVNSHRLLVHAERVPLGPEDEFAFNQKNAILQWWMWALLIVAVLAIAFLIHWIRKERRKAAAATSDDAAADDTEAAVLTKATRKSFNATETPKAGRHRRDN</sequence>
<dbReference type="InterPro" id="IPR005754">
    <property type="entry name" value="Sortase"/>
</dbReference>
<feature type="active site" description="Acyl-thioester intermediate" evidence="2">
    <location>
        <position position="228"/>
    </location>
</feature>
<protein>
    <submittedName>
        <fullName evidence="5">Class C sortase</fullName>
    </submittedName>
</protein>
<dbReference type="NCBIfam" id="TIGR01076">
    <property type="entry name" value="sortase_fam"/>
    <property type="match status" value="1"/>
</dbReference>